<evidence type="ECO:0000313" key="6">
    <source>
        <dbReference type="Proteomes" id="UP000059074"/>
    </source>
</evidence>
<evidence type="ECO:0000259" key="3">
    <source>
        <dbReference type="Pfam" id="PF00534"/>
    </source>
</evidence>
<feature type="domain" description="Glycosyltransferase subfamily 4-like N-terminal" evidence="4">
    <location>
        <begin position="4"/>
        <end position="146"/>
    </location>
</feature>
<keyword evidence="1" id="KW-0328">Glycosyltransferase</keyword>
<dbReference type="Gene3D" id="3.40.50.2000">
    <property type="entry name" value="Glycogen Phosphorylase B"/>
    <property type="match status" value="2"/>
</dbReference>
<dbReference type="Pfam" id="PF13439">
    <property type="entry name" value="Glyco_transf_4"/>
    <property type="match status" value="1"/>
</dbReference>
<reference evidence="5 6" key="1">
    <citation type="submission" date="2015-10" db="EMBL/GenBank/DDBJ databases">
        <title>Transcriptomic analysis of a linuron degrading triple-species bacterial consortium.</title>
        <authorList>
            <person name="Albers P."/>
        </authorList>
    </citation>
    <scope>NUCLEOTIDE SEQUENCE [LARGE SCALE GENOMIC DNA]</scope>
    <source>
        <strain evidence="5 6">WDL6</strain>
    </source>
</reference>
<gene>
    <name evidence="5" type="ORF">APY04_3238</name>
</gene>
<dbReference type="OrthoDB" id="185319at2"/>
<organism evidence="5 6">
    <name type="scientific">Hyphomicrobium sulfonivorans</name>
    <dbReference type="NCBI Taxonomy" id="121290"/>
    <lineage>
        <taxon>Bacteria</taxon>
        <taxon>Pseudomonadati</taxon>
        <taxon>Pseudomonadota</taxon>
        <taxon>Alphaproteobacteria</taxon>
        <taxon>Hyphomicrobiales</taxon>
        <taxon>Hyphomicrobiaceae</taxon>
        <taxon>Hyphomicrobium</taxon>
    </lineage>
</organism>
<dbReference type="InterPro" id="IPR028098">
    <property type="entry name" value="Glyco_trans_4-like_N"/>
</dbReference>
<evidence type="ECO:0000256" key="2">
    <source>
        <dbReference type="ARBA" id="ARBA00022679"/>
    </source>
</evidence>
<evidence type="ECO:0000313" key="5">
    <source>
        <dbReference type="EMBL" id="KWT64570.1"/>
    </source>
</evidence>
<sequence>MKQCRTLATAGHDVSLVVADGKGDEHLEGVHIIDVGAPSGRVHRCIISAHRVVSTAIRIGADVCHLHDPELLTSAARLRRLGKAVIYDAHEDLPEDIIGKTYIHASLRRPLAAVAARTQNRVCSKIECVVAATPHIQEKFLHAGIKTIAVRNYPILDELNPDGQRRANSNTVCYVGGIASNRGIQEIVAALPLSTTDVRLALAGSINERGLRAHLEASPGWRYVDDLGFLSRDGVKDVLERSVAGLVTLHPTTAFVDSLPIKMFEYMSASLPVIASNFPLWRQIIEGNNCGICVDPTDPASIARAIDRLMTDRDLAQRLGENGRRAVIAQYSWEAESNQLIKFYQDISQRRTSSVPH</sequence>
<dbReference type="InterPro" id="IPR001296">
    <property type="entry name" value="Glyco_trans_1"/>
</dbReference>
<dbReference type="Proteomes" id="UP000059074">
    <property type="component" value="Unassembled WGS sequence"/>
</dbReference>
<dbReference type="RefSeq" id="WP_083509859.1">
    <property type="nucleotide sequence ID" value="NZ_LMTR01000091.1"/>
</dbReference>
<dbReference type="CDD" id="cd03794">
    <property type="entry name" value="GT4_WbuB-like"/>
    <property type="match status" value="1"/>
</dbReference>
<accession>A0A120CTE7</accession>
<name>A0A120CTE7_HYPSL</name>
<dbReference type="AlphaFoldDB" id="A0A120CTE7"/>
<evidence type="ECO:0000259" key="4">
    <source>
        <dbReference type="Pfam" id="PF13439"/>
    </source>
</evidence>
<proteinExistence type="predicted"/>
<keyword evidence="2 5" id="KW-0808">Transferase</keyword>
<dbReference type="EMBL" id="LMTR01000091">
    <property type="protein sequence ID" value="KWT64570.1"/>
    <property type="molecule type" value="Genomic_DNA"/>
</dbReference>
<dbReference type="GO" id="GO:0016757">
    <property type="term" value="F:glycosyltransferase activity"/>
    <property type="evidence" value="ECO:0007669"/>
    <property type="project" value="UniProtKB-KW"/>
</dbReference>
<evidence type="ECO:0000256" key="1">
    <source>
        <dbReference type="ARBA" id="ARBA00022676"/>
    </source>
</evidence>
<feature type="domain" description="Glycosyl transferase family 1" evidence="3">
    <location>
        <begin position="164"/>
        <end position="325"/>
    </location>
</feature>
<keyword evidence="6" id="KW-1185">Reference proteome</keyword>
<protein>
    <submittedName>
        <fullName evidence="5">UDP-2,3-diacetamido-2,3-dideoxy-D-mannuronic acid transferase</fullName>
    </submittedName>
</protein>
<dbReference type="PATRIC" id="fig|121290.4.peg.2078"/>
<comment type="caution">
    <text evidence="5">The sequence shown here is derived from an EMBL/GenBank/DDBJ whole genome shotgun (WGS) entry which is preliminary data.</text>
</comment>
<dbReference type="STRING" id="121290.APY04_3238"/>
<dbReference type="Pfam" id="PF00534">
    <property type="entry name" value="Glycos_transf_1"/>
    <property type="match status" value="1"/>
</dbReference>
<dbReference type="PANTHER" id="PTHR12526">
    <property type="entry name" value="GLYCOSYLTRANSFERASE"/>
    <property type="match status" value="1"/>
</dbReference>
<dbReference type="SUPFAM" id="SSF53756">
    <property type="entry name" value="UDP-Glycosyltransferase/glycogen phosphorylase"/>
    <property type="match status" value="1"/>
</dbReference>
<dbReference type="PANTHER" id="PTHR12526:SF629">
    <property type="entry name" value="TEICHURONIC ACID BIOSYNTHESIS GLYCOSYLTRANSFERASE TUAH-RELATED"/>
    <property type="match status" value="1"/>
</dbReference>